<keyword evidence="2" id="KW-1185">Reference proteome</keyword>
<sequence>MKECLTSRHYSGQKYIVHKLCYAFRTKRWVSDTDGVIIPRKTSIILPQVPPTGRGKMLEVSQL</sequence>
<reference evidence="1 2" key="1">
    <citation type="submission" date="2019-05" db="EMBL/GenBank/DDBJ databases">
        <title>Another draft genome of Portunus trituberculatus and its Hox gene families provides insights of decapod evolution.</title>
        <authorList>
            <person name="Jeong J.-H."/>
            <person name="Song I."/>
            <person name="Kim S."/>
            <person name="Choi T."/>
            <person name="Kim D."/>
            <person name="Ryu S."/>
            <person name="Kim W."/>
        </authorList>
    </citation>
    <scope>NUCLEOTIDE SEQUENCE [LARGE SCALE GENOMIC DNA]</scope>
    <source>
        <tissue evidence="1">Muscle</tissue>
    </source>
</reference>
<evidence type="ECO:0000313" key="2">
    <source>
        <dbReference type="Proteomes" id="UP000324222"/>
    </source>
</evidence>
<evidence type="ECO:0000313" key="1">
    <source>
        <dbReference type="EMBL" id="MPC66130.1"/>
    </source>
</evidence>
<name>A0A5B7H1T8_PORTR</name>
<dbReference type="Proteomes" id="UP000324222">
    <property type="component" value="Unassembled WGS sequence"/>
</dbReference>
<protein>
    <submittedName>
        <fullName evidence="1">Uncharacterized protein</fullName>
    </submittedName>
</protein>
<dbReference type="EMBL" id="VSRR010024324">
    <property type="protein sequence ID" value="MPC66130.1"/>
    <property type="molecule type" value="Genomic_DNA"/>
</dbReference>
<gene>
    <name evidence="1" type="ORF">E2C01_060275</name>
</gene>
<proteinExistence type="predicted"/>
<organism evidence="1 2">
    <name type="scientific">Portunus trituberculatus</name>
    <name type="common">Swimming crab</name>
    <name type="synonym">Neptunus trituberculatus</name>
    <dbReference type="NCBI Taxonomy" id="210409"/>
    <lineage>
        <taxon>Eukaryota</taxon>
        <taxon>Metazoa</taxon>
        <taxon>Ecdysozoa</taxon>
        <taxon>Arthropoda</taxon>
        <taxon>Crustacea</taxon>
        <taxon>Multicrustacea</taxon>
        <taxon>Malacostraca</taxon>
        <taxon>Eumalacostraca</taxon>
        <taxon>Eucarida</taxon>
        <taxon>Decapoda</taxon>
        <taxon>Pleocyemata</taxon>
        <taxon>Brachyura</taxon>
        <taxon>Eubrachyura</taxon>
        <taxon>Portunoidea</taxon>
        <taxon>Portunidae</taxon>
        <taxon>Portuninae</taxon>
        <taxon>Portunus</taxon>
    </lineage>
</organism>
<accession>A0A5B7H1T8</accession>
<dbReference type="AlphaFoldDB" id="A0A5B7H1T8"/>
<comment type="caution">
    <text evidence="1">The sequence shown here is derived from an EMBL/GenBank/DDBJ whole genome shotgun (WGS) entry which is preliminary data.</text>
</comment>